<reference evidence="9" key="1">
    <citation type="submission" date="2020-05" db="EMBL/GenBank/DDBJ databases">
        <title>Phylogenomic resolution of chytrid fungi.</title>
        <authorList>
            <person name="Stajich J.E."/>
            <person name="Amses K."/>
            <person name="Simmons R."/>
            <person name="Seto K."/>
            <person name="Myers J."/>
            <person name="Bonds A."/>
            <person name="Quandt C.A."/>
            <person name="Barry K."/>
            <person name="Liu P."/>
            <person name="Grigoriev I."/>
            <person name="Longcore J.E."/>
            <person name="James T.Y."/>
        </authorList>
    </citation>
    <scope>NUCLEOTIDE SEQUENCE</scope>
    <source>
        <strain evidence="9">JEL0318</strain>
    </source>
</reference>
<dbReference type="GO" id="GO:0000422">
    <property type="term" value="P:autophagy of mitochondrion"/>
    <property type="evidence" value="ECO:0007669"/>
    <property type="project" value="TreeGrafter"/>
</dbReference>
<evidence type="ECO:0000256" key="1">
    <source>
        <dbReference type="ARBA" id="ARBA00012513"/>
    </source>
</evidence>
<dbReference type="GO" id="GO:0061709">
    <property type="term" value="P:reticulophagy"/>
    <property type="evidence" value="ECO:0007669"/>
    <property type="project" value="TreeGrafter"/>
</dbReference>
<protein>
    <recommendedName>
        <fullName evidence="1">non-specific serine/threonine protein kinase</fullName>
        <ecNumber evidence="1">2.7.11.1</ecNumber>
    </recommendedName>
    <alternativeName>
        <fullName evidence="6">Autophagy-related protein 1</fullName>
    </alternativeName>
</protein>
<dbReference type="GO" id="GO:0034727">
    <property type="term" value="P:piecemeal microautophagy of the nucleus"/>
    <property type="evidence" value="ECO:0007669"/>
    <property type="project" value="TreeGrafter"/>
</dbReference>
<comment type="caution">
    <text evidence="9">The sequence shown here is derived from an EMBL/GenBank/DDBJ whole genome shotgun (WGS) entry which is preliminary data.</text>
</comment>
<dbReference type="GO" id="GO:0010506">
    <property type="term" value="P:regulation of autophagy"/>
    <property type="evidence" value="ECO:0007669"/>
    <property type="project" value="InterPro"/>
</dbReference>
<name>A0AAD5S298_9FUNG</name>
<gene>
    <name evidence="9" type="primary">ATG1_1</name>
    <name evidence="9" type="ORF">HK097_003504</name>
</gene>
<dbReference type="Proteomes" id="UP001212841">
    <property type="component" value="Unassembled WGS sequence"/>
</dbReference>
<evidence type="ECO:0000256" key="4">
    <source>
        <dbReference type="ARBA" id="ARBA00022777"/>
    </source>
</evidence>
<feature type="region of interest" description="Disordered" evidence="7">
    <location>
        <begin position="671"/>
        <end position="690"/>
    </location>
</feature>
<evidence type="ECO:0000256" key="7">
    <source>
        <dbReference type="SAM" id="MobiDB-lite"/>
    </source>
</evidence>
<keyword evidence="3" id="KW-0547">Nucleotide-binding</keyword>
<dbReference type="InterPro" id="IPR048941">
    <property type="entry name" value="ATG1-like_MIT2"/>
</dbReference>
<evidence type="ECO:0000256" key="2">
    <source>
        <dbReference type="ARBA" id="ARBA00022679"/>
    </source>
</evidence>
<dbReference type="Pfam" id="PF00069">
    <property type="entry name" value="Pkinase"/>
    <property type="match status" value="1"/>
</dbReference>
<dbReference type="GO" id="GO:0004674">
    <property type="term" value="F:protein serine/threonine kinase activity"/>
    <property type="evidence" value="ECO:0007669"/>
    <property type="project" value="UniProtKB-EC"/>
</dbReference>
<dbReference type="AlphaFoldDB" id="A0AAD5S298"/>
<dbReference type="EC" id="2.7.11.1" evidence="1"/>
<keyword evidence="4 9" id="KW-0418">Kinase</keyword>
<dbReference type="GO" id="GO:0042594">
    <property type="term" value="P:response to starvation"/>
    <property type="evidence" value="ECO:0007669"/>
    <property type="project" value="TreeGrafter"/>
</dbReference>
<feature type="compositionally biased region" description="Acidic residues" evidence="7">
    <location>
        <begin position="405"/>
        <end position="414"/>
    </location>
</feature>
<dbReference type="InterPro" id="IPR000719">
    <property type="entry name" value="Prot_kinase_dom"/>
</dbReference>
<dbReference type="Pfam" id="PF12063">
    <property type="entry name" value="ATG1-like_MIT1"/>
    <property type="match status" value="1"/>
</dbReference>
<feature type="region of interest" description="Disordered" evidence="7">
    <location>
        <begin position="372"/>
        <end position="463"/>
    </location>
</feature>
<keyword evidence="2" id="KW-0808">Transferase</keyword>
<evidence type="ECO:0000313" key="10">
    <source>
        <dbReference type="Proteomes" id="UP001212841"/>
    </source>
</evidence>
<dbReference type="GO" id="GO:0000045">
    <property type="term" value="P:autophagosome assembly"/>
    <property type="evidence" value="ECO:0007669"/>
    <property type="project" value="TreeGrafter"/>
</dbReference>
<dbReference type="InterPro" id="IPR011009">
    <property type="entry name" value="Kinase-like_dom_sf"/>
</dbReference>
<dbReference type="Pfam" id="PF21127">
    <property type="entry name" value="ATG1-like_MIT2"/>
    <property type="match status" value="1"/>
</dbReference>
<evidence type="ECO:0000313" key="9">
    <source>
        <dbReference type="EMBL" id="KAJ3037464.1"/>
    </source>
</evidence>
<accession>A0AAD5S298</accession>
<dbReference type="PANTHER" id="PTHR24348:SF22">
    <property type="entry name" value="NON-SPECIFIC SERINE_THREONINE PROTEIN KINASE"/>
    <property type="match status" value="1"/>
</dbReference>
<feature type="compositionally biased region" description="Low complexity" evidence="7">
    <location>
        <begin position="488"/>
        <end position="499"/>
    </location>
</feature>
<dbReference type="InterPro" id="IPR022708">
    <property type="entry name" value="Atg1-like_tMIT"/>
</dbReference>
<dbReference type="GO" id="GO:0034045">
    <property type="term" value="C:phagophore assembly site membrane"/>
    <property type="evidence" value="ECO:0007669"/>
    <property type="project" value="TreeGrafter"/>
</dbReference>
<dbReference type="Gene3D" id="1.10.510.10">
    <property type="entry name" value="Transferase(Phosphotransferase) domain 1"/>
    <property type="match status" value="1"/>
</dbReference>
<evidence type="ECO:0000256" key="3">
    <source>
        <dbReference type="ARBA" id="ARBA00022741"/>
    </source>
</evidence>
<dbReference type="PANTHER" id="PTHR24348">
    <property type="entry name" value="SERINE/THREONINE-PROTEIN KINASE UNC-51-RELATED"/>
    <property type="match status" value="1"/>
</dbReference>
<dbReference type="InterPro" id="IPR045269">
    <property type="entry name" value="Atg1-like"/>
</dbReference>
<dbReference type="PROSITE" id="PS50011">
    <property type="entry name" value="PROTEIN_KINASE_DOM"/>
    <property type="match status" value="1"/>
</dbReference>
<feature type="compositionally biased region" description="Low complexity" evidence="7">
    <location>
        <begin position="676"/>
        <end position="690"/>
    </location>
</feature>
<dbReference type="GO" id="GO:0005829">
    <property type="term" value="C:cytosol"/>
    <property type="evidence" value="ECO:0007669"/>
    <property type="project" value="TreeGrafter"/>
</dbReference>
<evidence type="ECO:0000256" key="6">
    <source>
        <dbReference type="ARBA" id="ARBA00030237"/>
    </source>
</evidence>
<feature type="region of interest" description="Disordered" evidence="7">
    <location>
        <begin position="488"/>
        <end position="562"/>
    </location>
</feature>
<dbReference type="EMBL" id="JADGJD010001828">
    <property type="protein sequence ID" value="KAJ3037464.1"/>
    <property type="molecule type" value="Genomic_DNA"/>
</dbReference>
<evidence type="ECO:0000256" key="5">
    <source>
        <dbReference type="ARBA" id="ARBA00022840"/>
    </source>
</evidence>
<feature type="compositionally biased region" description="Low complexity" evidence="7">
    <location>
        <begin position="392"/>
        <end position="404"/>
    </location>
</feature>
<evidence type="ECO:0000259" key="8">
    <source>
        <dbReference type="PROSITE" id="PS50011"/>
    </source>
</evidence>
<proteinExistence type="predicted"/>
<feature type="region of interest" description="Disordered" evidence="7">
    <location>
        <begin position="218"/>
        <end position="250"/>
    </location>
</feature>
<feature type="domain" description="Protein kinase" evidence="8">
    <location>
        <begin position="1"/>
        <end position="142"/>
    </location>
</feature>
<keyword evidence="5" id="KW-0067">ATP-binding</keyword>
<dbReference type="SUPFAM" id="SSF56112">
    <property type="entry name" value="Protein kinase-like (PK-like)"/>
    <property type="match status" value="1"/>
</dbReference>
<dbReference type="GO" id="GO:0005776">
    <property type="term" value="C:autophagosome"/>
    <property type="evidence" value="ECO:0007669"/>
    <property type="project" value="TreeGrafter"/>
</dbReference>
<dbReference type="GO" id="GO:0005524">
    <property type="term" value="F:ATP binding"/>
    <property type="evidence" value="ECO:0007669"/>
    <property type="project" value="UniProtKB-KW"/>
</dbReference>
<keyword evidence="10" id="KW-1185">Reference proteome</keyword>
<sequence>MAPEILRGDRYDAKADLWSLGAILYETLTGRPPFKAQNHIDLLRKIDRGEGWIRFPGEEGTESRVVGSGGAGGISRRVSSTGLGTSPGTVGVGSYGTSPRFPVVQGNVVPISEGLKDLVRRLLKRNPVERMTFEEFFVHECVVGGGRGSSGSGIAFGGVEGSVYPPTAAGTVGLQGSGEAASPLGVPGGTTVGSVGRVSSLEGAREPVRRATISGPVDERQAGLSGLRTNQRNSGMEVPRVVKGGSPVGSLKGLGGMEGVGGVNRPELGRLVSAPVLQGSGSHVRITSFGAPPFSQQPEQNVTIVTDQPGMRIEDEPPPFSSQIFEPAAVIQPDVRPSFIPTTSVIEPPFPGYDVDPAFFTAAAATNRMQPPQLIAHSPPDVTSPTAETEEGGSSLSSIGSLEISDPDDEAEVEEKERIVHIVRRSSSGGSPKSAEKHQQPSPTVQAQAGVAAGRKANKGSGSGLDEYVVVEKRVVEVNWLADEVASATAGSQSAGGSSPPFGRQDSGGSPSSQHVFPPPPPRRSLSREGPFVEQQGGGGQRWAEGSQQQRGATPPSPRMMSKVMEGSRVQRVAGDVAMKGRIFGSLRESTHSFLSSPTTATPTTTTTMAGGPMGLNAYATAAAITVPIGNRPVGMMQNSVVEDHLTMLGTLKVCSLRANAVHQLADAHSRLAADTPSRPSSSPTQTTSSSYSTLLEETLSLYLHALSLYQLSMDVAKNLWEKQRSSIPSHNTLPYLFTLSASTTAANPELVTLNTTVAWVRDRFNECLEKAETVRHVLASIEGGDESEGRCVEKVVYERALEVSRWAAVTELEASNSLGMLEKVENGYQHAVLLLEALLHCPDPGDGEAGMTDEDRMVVERFVANLYGRLGGVRNKLRV</sequence>
<organism evidence="9 10">
    <name type="scientific">Rhizophlyctis rosea</name>
    <dbReference type="NCBI Taxonomy" id="64517"/>
    <lineage>
        <taxon>Eukaryota</taxon>
        <taxon>Fungi</taxon>
        <taxon>Fungi incertae sedis</taxon>
        <taxon>Chytridiomycota</taxon>
        <taxon>Chytridiomycota incertae sedis</taxon>
        <taxon>Chytridiomycetes</taxon>
        <taxon>Rhizophlyctidales</taxon>
        <taxon>Rhizophlyctidaceae</taxon>
        <taxon>Rhizophlyctis</taxon>
    </lineage>
</organism>